<accession>A0A1G4J7B7</accession>
<protein>
    <submittedName>
        <fullName evidence="1">LAME_0D02432g1_1</fullName>
    </submittedName>
</protein>
<name>A0A1G4J7B7_9SACH</name>
<gene>
    <name evidence="1" type="ORF">LAME_0D02432G</name>
</gene>
<reference evidence="2" key="1">
    <citation type="submission" date="2016-03" db="EMBL/GenBank/DDBJ databases">
        <authorList>
            <person name="Devillers Hugo."/>
        </authorList>
    </citation>
    <scope>NUCLEOTIDE SEQUENCE [LARGE SCALE GENOMIC DNA]</scope>
</reference>
<dbReference type="Proteomes" id="UP000191144">
    <property type="component" value="Chromosome D"/>
</dbReference>
<dbReference type="EMBL" id="LT598482">
    <property type="protein sequence ID" value="SCU85710.1"/>
    <property type="molecule type" value="Genomic_DNA"/>
</dbReference>
<sequence length="149" mass="17223">MSFVRWQTAIFPDGKHRQRETFWKQTGNRIFDTVYYDTSNDVRSDIKDRPRVCLSKPSNLHDMQDSLSFIDAHDNFHVGICLFILNPALCFKLEHILVNFKRICSVLRKSRDSQAALWLTAAFLVSIKPAGTPTANSRYREATRTSTCH</sequence>
<keyword evidence="2" id="KW-1185">Reference proteome</keyword>
<evidence type="ECO:0000313" key="1">
    <source>
        <dbReference type="EMBL" id="SCU85710.1"/>
    </source>
</evidence>
<evidence type="ECO:0000313" key="2">
    <source>
        <dbReference type="Proteomes" id="UP000191144"/>
    </source>
</evidence>
<proteinExistence type="predicted"/>
<organism evidence="1 2">
    <name type="scientific">Lachancea meyersii CBS 8951</name>
    <dbReference type="NCBI Taxonomy" id="1266667"/>
    <lineage>
        <taxon>Eukaryota</taxon>
        <taxon>Fungi</taxon>
        <taxon>Dikarya</taxon>
        <taxon>Ascomycota</taxon>
        <taxon>Saccharomycotina</taxon>
        <taxon>Saccharomycetes</taxon>
        <taxon>Saccharomycetales</taxon>
        <taxon>Saccharomycetaceae</taxon>
        <taxon>Lachancea</taxon>
    </lineage>
</organism>
<dbReference type="AlphaFoldDB" id="A0A1G4J7B7"/>